<dbReference type="Gene3D" id="3.40.50.300">
    <property type="entry name" value="P-loop containing nucleotide triphosphate hydrolases"/>
    <property type="match status" value="1"/>
</dbReference>
<evidence type="ECO:0000256" key="7">
    <source>
        <dbReference type="ARBA" id="ARBA00048478"/>
    </source>
</evidence>
<comment type="catalytic activity">
    <reaction evidence="7 8">
        <text>CMP + ATP = CDP + ADP</text>
        <dbReference type="Rhea" id="RHEA:11600"/>
        <dbReference type="ChEBI" id="CHEBI:30616"/>
        <dbReference type="ChEBI" id="CHEBI:58069"/>
        <dbReference type="ChEBI" id="CHEBI:60377"/>
        <dbReference type="ChEBI" id="CHEBI:456216"/>
        <dbReference type="EC" id="2.7.4.25"/>
    </reaction>
</comment>
<dbReference type="NCBIfam" id="TIGR00017">
    <property type="entry name" value="cmk"/>
    <property type="match status" value="1"/>
</dbReference>
<comment type="similarity">
    <text evidence="1 8">Belongs to the cytidylate kinase family. Type 1 subfamily.</text>
</comment>
<evidence type="ECO:0000256" key="1">
    <source>
        <dbReference type="ARBA" id="ARBA00009427"/>
    </source>
</evidence>
<evidence type="ECO:0000256" key="3">
    <source>
        <dbReference type="ARBA" id="ARBA00022741"/>
    </source>
</evidence>
<evidence type="ECO:0000256" key="8">
    <source>
        <dbReference type="HAMAP-Rule" id="MF_00238"/>
    </source>
</evidence>
<dbReference type="HAMAP" id="MF_00238">
    <property type="entry name" value="Cytidyl_kinase_type1"/>
    <property type="match status" value="1"/>
</dbReference>
<evidence type="ECO:0000256" key="2">
    <source>
        <dbReference type="ARBA" id="ARBA00022679"/>
    </source>
</evidence>
<dbReference type="AlphaFoldDB" id="A0A840MQ43"/>
<evidence type="ECO:0000313" key="11">
    <source>
        <dbReference type="Proteomes" id="UP000575898"/>
    </source>
</evidence>
<name>A0A840MQ43_9PROT</name>
<dbReference type="GO" id="GO:0015949">
    <property type="term" value="P:nucleobase-containing small molecule interconversion"/>
    <property type="evidence" value="ECO:0007669"/>
    <property type="project" value="TreeGrafter"/>
</dbReference>
<evidence type="ECO:0000256" key="6">
    <source>
        <dbReference type="ARBA" id="ARBA00047615"/>
    </source>
</evidence>
<evidence type="ECO:0000256" key="4">
    <source>
        <dbReference type="ARBA" id="ARBA00022777"/>
    </source>
</evidence>
<dbReference type="EMBL" id="JACHHY010000010">
    <property type="protein sequence ID" value="MBB5018586.1"/>
    <property type="molecule type" value="Genomic_DNA"/>
</dbReference>
<dbReference type="InterPro" id="IPR027417">
    <property type="entry name" value="P-loop_NTPase"/>
</dbReference>
<keyword evidence="5 8" id="KW-0067">ATP-binding</keyword>
<keyword evidence="4 8" id="KW-0418">Kinase</keyword>
<proteinExistence type="inferred from homology"/>
<dbReference type="EC" id="2.7.4.25" evidence="8"/>
<evidence type="ECO:0000256" key="5">
    <source>
        <dbReference type="ARBA" id="ARBA00022840"/>
    </source>
</evidence>
<evidence type="ECO:0000259" key="9">
    <source>
        <dbReference type="Pfam" id="PF02224"/>
    </source>
</evidence>
<keyword evidence="3 8" id="KW-0547">Nucleotide-binding</keyword>
<dbReference type="InterPro" id="IPR003136">
    <property type="entry name" value="Cytidylate_kin"/>
</dbReference>
<dbReference type="Pfam" id="PF02224">
    <property type="entry name" value="Cytidylate_kin"/>
    <property type="match status" value="1"/>
</dbReference>
<dbReference type="Proteomes" id="UP000575898">
    <property type="component" value="Unassembled WGS sequence"/>
</dbReference>
<dbReference type="GO" id="GO:0005524">
    <property type="term" value="F:ATP binding"/>
    <property type="evidence" value="ECO:0007669"/>
    <property type="project" value="UniProtKB-UniRule"/>
</dbReference>
<keyword evidence="11" id="KW-1185">Reference proteome</keyword>
<gene>
    <name evidence="8" type="primary">cmk</name>
    <name evidence="10" type="ORF">HNQ59_001877</name>
</gene>
<organism evidence="10 11">
    <name type="scientific">Chitinivorax tropicus</name>
    <dbReference type="NCBI Taxonomy" id="714531"/>
    <lineage>
        <taxon>Bacteria</taxon>
        <taxon>Pseudomonadati</taxon>
        <taxon>Pseudomonadota</taxon>
        <taxon>Betaproteobacteria</taxon>
        <taxon>Chitinivorax</taxon>
    </lineage>
</organism>
<dbReference type="PANTHER" id="PTHR21299:SF2">
    <property type="entry name" value="CYTIDYLATE KINASE"/>
    <property type="match status" value="1"/>
</dbReference>
<evidence type="ECO:0000313" key="10">
    <source>
        <dbReference type="EMBL" id="MBB5018586.1"/>
    </source>
</evidence>
<feature type="domain" description="Cytidylate kinase" evidence="9">
    <location>
        <begin position="7"/>
        <end position="221"/>
    </location>
</feature>
<dbReference type="PANTHER" id="PTHR21299">
    <property type="entry name" value="CYTIDYLATE KINASE/PANTOATE-BETA-ALANINE LIGASE"/>
    <property type="match status" value="1"/>
</dbReference>
<reference evidence="10 11" key="1">
    <citation type="submission" date="2020-08" db="EMBL/GenBank/DDBJ databases">
        <title>Genomic Encyclopedia of Type Strains, Phase IV (KMG-IV): sequencing the most valuable type-strain genomes for metagenomic binning, comparative biology and taxonomic classification.</title>
        <authorList>
            <person name="Goeker M."/>
        </authorList>
    </citation>
    <scope>NUCLEOTIDE SEQUENCE [LARGE SCALE GENOMIC DNA]</scope>
    <source>
        <strain evidence="10 11">DSM 27165</strain>
    </source>
</reference>
<dbReference type="RefSeq" id="WP_184038104.1">
    <property type="nucleotide sequence ID" value="NZ_JACHHY010000010.1"/>
</dbReference>
<comment type="caution">
    <text evidence="10">The sequence shown here is derived from an EMBL/GenBank/DDBJ whole genome shotgun (WGS) entry which is preliminary data.</text>
</comment>
<accession>A0A840MQ43</accession>
<keyword evidence="2 8" id="KW-0808">Transferase</keyword>
<keyword evidence="8" id="KW-0963">Cytoplasm</keyword>
<dbReference type="CDD" id="cd02020">
    <property type="entry name" value="CMPK"/>
    <property type="match status" value="1"/>
</dbReference>
<dbReference type="SUPFAM" id="SSF52540">
    <property type="entry name" value="P-loop containing nucleoside triphosphate hydrolases"/>
    <property type="match status" value="1"/>
</dbReference>
<comment type="subcellular location">
    <subcellularLocation>
        <location evidence="8">Cytoplasm</location>
    </subcellularLocation>
</comment>
<dbReference type="GO" id="GO:0006220">
    <property type="term" value="P:pyrimidine nucleotide metabolic process"/>
    <property type="evidence" value="ECO:0007669"/>
    <property type="project" value="UniProtKB-UniRule"/>
</dbReference>
<comment type="catalytic activity">
    <reaction evidence="6 8">
        <text>dCMP + ATP = dCDP + ADP</text>
        <dbReference type="Rhea" id="RHEA:25094"/>
        <dbReference type="ChEBI" id="CHEBI:30616"/>
        <dbReference type="ChEBI" id="CHEBI:57566"/>
        <dbReference type="ChEBI" id="CHEBI:58593"/>
        <dbReference type="ChEBI" id="CHEBI:456216"/>
        <dbReference type="EC" id="2.7.4.25"/>
    </reaction>
</comment>
<feature type="binding site" evidence="8">
    <location>
        <begin position="11"/>
        <end position="19"/>
    </location>
    <ligand>
        <name>ATP</name>
        <dbReference type="ChEBI" id="CHEBI:30616"/>
    </ligand>
</feature>
<dbReference type="GO" id="GO:0036431">
    <property type="term" value="F:dCMP kinase activity"/>
    <property type="evidence" value="ECO:0007669"/>
    <property type="project" value="InterPro"/>
</dbReference>
<protein>
    <recommendedName>
        <fullName evidence="8">Cytidylate kinase</fullName>
        <shortName evidence="8">CK</shortName>
        <ecNumber evidence="8">2.7.4.25</ecNumber>
    </recommendedName>
    <alternativeName>
        <fullName evidence="8">Cytidine monophosphate kinase</fullName>
        <shortName evidence="8">CMP kinase</shortName>
    </alternativeName>
</protein>
<dbReference type="GO" id="GO:0005829">
    <property type="term" value="C:cytosol"/>
    <property type="evidence" value="ECO:0007669"/>
    <property type="project" value="TreeGrafter"/>
</dbReference>
<sequence>MNTVPVIAIDGPSASGKGTVAQRVAQRLGWHYLDSGAIYRLAALAAIQKGVALTDEPALAKLARHLDISFAHNHIYLDGETVDDAVRAEETGNAASAIATLPALRAALLDRQRAFRQAPGLVADGRDMASVVFTDAKTKIYLTATAEIRAQRRYRQLLEKGLLEQADNAIFDRILQDIRDRDARDSARTVAPLQQSTDAALLDTTELGIDEAVNQVLALHHRNP</sequence>
<dbReference type="InterPro" id="IPR011994">
    <property type="entry name" value="Cytidylate_kinase_dom"/>
</dbReference>